<dbReference type="NCBIfam" id="TIGR00731">
    <property type="entry name" value="bL25_bact_ctc"/>
    <property type="match status" value="1"/>
</dbReference>
<organism evidence="9 10">
    <name type="scientific">Victivallis lenta</name>
    <dbReference type="NCBI Taxonomy" id="2606640"/>
    <lineage>
        <taxon>Bacteria</taxon>
        <taxon>Pseudomonadati</taxon>
        <taxon>Lentisphaerota</taxon>
        <taxon>Lentisphaeria</taxon>
        <taxon>Victivallales</taxon>
        <taxon>Victivallaceae</taxon>
        <taxon>Victivallis</taxon>
    </lineage>
</organism>
<evidence type="ECO:0000313" key="10">
    <source>
        <dbReference type="Proteomes" id="UP000435649"/>
    </source>
</evidence>
<dbReference type="InterPro" id="IPR011035">
    <property type="entry name" value="Ribosomal_bL25/Gln-tRNA_synth"/>
</dbReference>
<evidence type="ECO:0000256" key="6">
    <source>
        <dbReference type="SAM" id="MobiDB-lite"/>
    </source>
</evidence>
<gene>
    <name evidence="5" type="primary">rplY</name>
    <name evidence="5" type="synonym">ctc</name>
    <name evidence="9" type="ORF">FYJ85_14335</name>
</gene>
<dbReference type="EMBL" id="VUNS01000016">
    <property type="protein sequence ID" value="MST98219.1"/>
    <property type="molecule type" value="Genomic_DNA"/>
</dbReference>
<dbReference type="GO" id="GO:0006412">
    <property type="term" value="P:translation"/>
    <property type="evidence" value="ECO:0007669"/>
    <property type="project" value="UniProtKB-UniRule"/>
</dbReference>
<evidence type="ECO:0000256" key="2">
    <source>
        <dbReference type="ARBA" id="ARBA00022884"/>
    </source>
</evidence>
<evidence type="ECO:0000259" key="7">
    <source>
        <dbReference type="Pfam" id="PF01386"/>
    </source>
</evidence>
<dbReference type="InterPro" id="IPR001021">
    <property type="entry name" value="Ribosomal_bL25_long"/>
</dbReference>
<dbReference type="RefSeq" id="WP_106053709.1">
    <property type="nucleotide sequence ID" value="NZ_CALXOB010000050.1"/>
</dbReference>
<dbReference type="Pfam" id="PF01386">
    <property type="entry name" value="Ribosomal_L25p"/>
    <property type="match status" value="1"/>
</dbReference>
<comment type="similarity">
    <text evidence="5">Belongs to the bacterial ribosomal protein bL25 family. CTC subfamily.</text>
</comment>
<proteinExistence type="inferred from homology"/>
<accession>A0A844G7D3</accession>
<dbReference type="Proteomes" id="UP000435649">
    <property type="component" value="Unassembled WGS sequence"/>
</dbReference>
<dbReference type="SUPFAM" id="SSF50715">
    <property type="entry name" value="Ribosomal protein L25-like"/>
    <property type="match status" value="1"/>
</dbReference>
<evidence type="ECO:0000256" key="4">
    <source>
        <dbReference type="ARBA" id="ARBA00023274"/>
    </source>
</evidence>
<dbReference type="CDD" id="cd00495">
    <property type="entry name" value="Ribosomal_L25_TL5_CTC"/>
    <property type="match status" value="1"/>
</dbReference>
<dbReference type="PANTHER" id="PTHR33284:SF1">
    <property type="entry name" value="RIBOSOMAL PROTEIN L25_GLN-TRNA SYNTHETASE, ANTI-CODON-BINDING DOMAIN-CONTAINING PROTEIN"/>
    <property type="match status" value="1"/>
</dbReference>
<keyword evidence="3 5" id="KW-0689">Ribosomal protein</keyword>
<comment type="caution">
    <text evidence="9">The sequence shown here is derived from an EMBL/GenBank/DDBJ whole genome shotgun (WGS) entry which is preliminary data.</text>
</comment>
<dbReference type="GO" id="GO:0022625">
    <property type="term" value="C:cytosolic large ribosomal subunit"/>
    <property type="evidence" value="ECO:0007669"/>
    <property type="project" value="TreeGrafter"/>
</dbReference>
<comment type="subunit">
    <text evidence="5">Part of the 50S ribosomal subunit; part of the 5S rRNA/L5/L18/L25 subcomplex. Contacts the 5S rRNA. Binds to the 5S rRNA independently of L5 and L18.</text>
</comment>
<feature type="compositionally biased region" description="Basic and acidic residues" evidence="6">
    <location>
        <begin position="197"/>
        <end position="210"/>
    </location>
</feature>
<dbReference type="HAMAP" id="MF_01334">
    <property type="entry name" value="Ribosomal_bL25_CTC"/>
    <property type="match status" value="1"/>
</dbReference>
<dbReference type="InterPro" id="IPR020057">
    <property type="entry name" value="Ribosomal_bL25_b-dom"/>
</dbReference>
<dbReference type="Pfam" id="PF14693">
    <property type="entry name" value="Ribosomal_TL5_C"/>
    <property type="match status" value="1"/>
</dbReference>
<evidence type="ECO:0000313" key="9">
    <source>
        <dbReference type="EMBL" id="MST98219.1"/>
    </source>
</evidence>
<dbReference type="AlphaFoldDB" id="A0A844G7D3"/>
<evidence type="ECO:0000256" key="3">
    <source>
        <dbReference type="ARBA" id="ARBA00022980"/>
    </source>
</evidence>
<name>A0A844G7D3_9BACT</name>
<feature type="region of interest" description="Disordered" evidence="6">
    <location>
        <begin position="182"/>
        <end position="210"/>
    </location>
</feature>
<evidence type="ECO:0000256" key="5">
    <source>
        <dbReference type="HAMAP-Rule" id="MF_01334"/>
    </source>
</evidence>
<dbReference type="GO" id="GO:0003735">
    <property type="term" value="F:structural constituent of ribosome"/>
    <property type="evidence" value="ECO:0007669"/>
    <property type="project" value="InterPro"/>
</dbReference>
<dbReference type="InterPro" id="IPR020930">
    <property type="entry name" value="Ribosomal_uL5_bac-type"/>
</dbReference>
<keyword evidence="10" id="KW-1185">Reference proteome</keyword>
<keyword evidence="1 5" id="KW-0699">rRNA-binding</keyword>
<dbReference type="InterPro" id="IPR037121">
    <property type="entry name" value="Ribosomal_bL25_C"/>
</dbReference>
<dbReference type="Gene3D" id="2.170.120.20">
    <property type="entry name" value="Ribosomal protein L25, beta domain"/>
    <property type="match status" value="1"/>
</dbReference>
<reference evidence="9 10" key="1">
    <citation type="submission" date="2019-08" db="EMBL/GenBank/DDBJ databases">
        <title>In-depth cultivation of the pig gut microbiome towards novel bacterial diversity and tailored functional studies.</title>
        <authorList>
            <person name="Wylensek D."/>
            <person name="Hitch T.C.A."/>
            <person name="Clavel T."/>
        </authorList>
    </citation>
    <scope>NUCLEOTIDE SEQUENCE [LARGE SCALE GENOMIC DNA]</scope>
    <source>
        <strain evidence="9 10">BBE-744-WT-12</strain>
    </source>
</reference>
<feature type="domain" description="Large ribosomal subunit protein bL25 L25" evidence="7">
    <location>
        <begin position="8"/>
        <end position="92"/>
    </location>
</feature>
<evidence type="ECO:0000256" key="1">
    <source>
        <dbReference type="ARBA" id="ARBA00022730"/>
    </source>
</evidence>
<feature type="domain" description="Large ribosomal subunit protein bL25 beta" evidence="8">
    <location>
        <begin position="101"/>
        <end position="183"/>
    </location>
</feature>
<evidence type="ECO:0000259" key="8">
    <source>
        <dbReference type="Pfam" id="PF14693"/>
    </source>
</evidence>
<dbReference type="InterPro" id="IPR029751">
    <property type="entry name" value="Ribosomal_L25_dom"/>
</dbReference>
<keyword evidence="4 5" id="KW-0687">Ribonucleoprotein</keyword>
<dbReference type="InterPro" id="IPR020056">
    <property type="entry name" value="Rbsml_bL25/Gln-tRNA_synth_N"/>
</dbReference>
<comment type="function">
    <text evidence="5">This is one of the proteins that binds to the 5S RNA in the ribosome where it forms part of the central protuberance.</text>
</comment>
<keyword evidence="2 5" id="KW-0694">RNA-binding</keyword>
<dbReference type="Gene3D" id="2.40.240.10">
    <property type="entry name" value="Ribosomal Protein L25, Chain P"/>
    <property type="match status" value="1"/>
</dbReference>
<dbReference type="PANTHER" id="PTHR33284">
    <property type="entry name" value="RIBOSOMAL PROTEIN L25/GLN-TRNA SYNTHETASE, ANTI-CODON-BINDING DOMAIN-CONTAINING PROTEIN"/>
    <property type="match status" value="1"/>
</dbReference>
<dbReference type="GO" id="GO:0008097">
    <property type="term" value="F:5S rRNA binding"/>
    <property type="evidence" value="ECO:0007669"/>
    <property type="project" value="InterPro"/>
</dbReference>
<sequence>MSKVNNEIAVQDRKEFGKCASRRSRKSGMIPAVIYSKGKEAKAIMVDADAWKVLAGHHVQMVTLVDGANKTAALVKEVQFNHLKNYVQHIDFLEVDLNADVTALVPVHAHGDCLGVSRGGILEFELHEIEVVCHPDHLPEFIAAEVTSLDVGDSLHVKDLAMPEGVRTDLDPEAVVAHVVRPKEEAEAPAEAAAEPEAIKEKKPEAEAKK</sequence>
<protein>
    <recommendedName>
        <fullName evidence="5">Large ribosomal subunit protein bL25</fullName>
    </recommendedName>
    <alternativeName>
        <fullName evidence="5">General stress protein CTC</fullName>
    </alternativeName>
</protein>